<dbReference type="SMART" id="SM00014">
    <property type="entry name" value="acidPPc"/>
    <property type="match status" value="1"/>
</dbReference>
<evidence type="ECO:0000256" key="1">
    <source>
        <dbReference type="SAM" id="SignalP"/>
    </source>
</evidence>
<keyword evidence="4" id="KW-1185">Reference proteome</keyword>
<dbReference type="Proteomes" id="UP000282423">
    <property type="component" value="Unassembled WGS sequence"/>
</dbReference>
<name>A0A420VWC6_9SPHI</name>
<proteinExistence type="predicted"/>
<dbReference type="SUPFAM" id="SSF48317">
    <property type="entry name" value="Acid phosphatase/Vanadium-dependent haloperoxidase"/>
    <property type="match status" value="1"/>
</dbReference>
<feature type="signal peptide" evidence="1">
    <location>
        <begin position="1"/>
        <end position="18"/>
    </location>
</feature>
<dbReference type="InterPro" id="IPR000326">
    <property type="entry name" value="PAP2/HPO"/>
</dbReference>
<dbReference type="Pfam" id="PF01569">
    <property type="entry name" value="PAP2"/>
    <property type="match status" value="1"/>
</dbReference>
<gene>
    <name evidence="3" type="ORF">D7322_15520</name>
</gene>
<dbReference type="Gene3D" id="1.20.144.10">
    <property type="entry name" value="Phosphatidic acid phosphatase type 2/haloperoxidase"/>
    <property type="match status" value="1"/>
</dbReference>
<sequence length="273" mass="29751">MRITVLIAIIFSYANTFAQNPVSSDSITVQQPPESINLQVVRPLDSGRTGPDILTKNHRIDPALIAAGAFMGYGVIAQYNTPLRGLDMKVKNAREKYFAGRTTIDDYLQYLPALSVYAIDLMGTRPKHDVTDRTLVMAVSHAIMGLTVQTLKHTTTVPRPDGSNTKSFPSGHTATAFVGAHILYKEYGNSSPWIGISGYMIAGATGALRIVNNKHWLSDVVAGAGIGIVSTEIAYLLLPKLHKLWSKKENINALSILPVVGSKQARLSITYRF</sequence>
<organism evidence="3 4">
    <name type="scientific">Sphingobacterium puteale</name>
    <dbReference type="NCBI Taxonomy" id="2420510"/>
    <lineage>
        <taxon>Bacteria</taxon>
        <taxon>Pseudomonadati</taxon>
        <taxon>Bacteroidota</taxon>
        <taxon>Sphingobacteriia</taxon>
        <taxon>Sphingobacteriales</taxon>
        <taxon>Sphingobacteriaceae</taxon>
        <taxon>Sphingobacterium</taxon>
    </lineage>
</organism>
<evidence type="ECO:0000313" key="3">
    <source>
        <dbReference type="EMBL" id="RKO70680.1"/>
    </source>
</evidence>
<dbReference type="RefSeq" id="WP_121125203.1">
    <property type="nucleotide sequence ID" value="NZ_RBWS01000011.1"/>
</dbReference>
<dbReference type="InterPro" id="IPR036938">
    <property type="entry name" value="PAP2/HPO_sf"/>
</dbReference>
<feature type="chain" id="PRO_5019037999" evidence="1">
    <location>
        <begin position="19"/>
        <end position="273"/>
    </location>
</feature>
<dbReference type="AlphaFoldDB" id="A0A420VWC6"/>
<comment type="caution">
    <text evidence="3">The sequence shown here is derived from an EMBL/GenBank/DDBJ whole genome shotgun (WGS) entry which is preliminary data.</text>
</comment>
<keyword evidence="1" id="KW-0732">Signal</keyword>
<feature type="domain" description="Phosphatidic acid phosphatase type 2/haloperoxidase" evidence="2">
    <location>
        <begin position="134"/>
        <end position="235"/>
    </location>
</feature>
<evidence type="ECO:0000259" key="2">
    <source>
        <dbReference type="SMART" id="SM00014"/>
    </source>
</evidence>
<dbReference type="CDD" id="cd03394">
    <property type="entry name" value="PAP2_like_5"/>
    <property type="match status" value="1"/>
</dbReference>
<accession>A0A420VWC6</accession>
<dbReference type="OrthoDB" id="9773582at2"/>
<dbReference type="EMBL" id="RBWS01000011">
    <property type="protein sequence ID" value="RKO70680.1"/>
    <property type="molecule type" value="Genomic_DNA"/>
</dbReference>
<evidence type="ECO:0000313" key="4">
    <source>
        <dbReference type="Proteomes" id="UP000282423"/>
    </source>
</evidence>
<reference evidence="3 4" key="1">
    <citation type="submission" date="2018-10" db="EMBL/GenBank/DDBJ databases">
        <title>Sphingobacterium sp. M05W1-28.</title>
        <authorList>
            <person name="Cai H."/>
        </authorList>
    </citation>
    <scope>NUCLEOTIDE SEQUENCE [LARGE SCALE GENOMIC DNA]</scope>
    <source>
        <strain evidence="3 4">M05W1-28</strain>
    </source>
</reference>
<protein>
    <submittedName>
        <fullName evidence="3">Phosphatase PAP2 family protein</fullName>
    </submittedName>
</protein>